<accession>A0A152A191</accession>
<protein>
    <submittedName>
        <fullName evidence="7">Spore coat protein</fullName>
    </submittedName>
</protein>
<comment type="caution">
    <text evidence="7">The sequence shown here is derived from an EMBL/GenBank/DDBJ whole genome shotgun (WGS) entry which is preliminary data.</text>
</comment>
<organism evidence="7 8">
    <name type="scientific">Tieghemostelium lacteum</name>
    <name type="common">Slime mold</name>
    <name type="synonym">Dictyostelium lacteum</name>
    <dbReference type="NCBI Taxonomy" id="361077"/>
    <lineage>
        <taxon>Eukaryota</taxon>
        <taxon>Amoebozoa</taxon>
        <taxon>Evosea</taxon>
        <taxon>Eumycetozoa</taxon>
        <taxon>Dictyostelia</taxon>
        <taxon>Dictyosteliales</taxon>
        <taxon>Raperosteliaceae</taxon>
        <taxon>Tieghemostelium</taxon>
    </lineage>
</organism>
<dbReference type="GO" id="GO:0032588">
    <property type="term" value="C:trans-Golgi network membrane"/>
    <property type="evidence" value="ECO:0007669"/>
    <property type="project" value="TreeGrafter"/>
</dbReference>
<keyword evidence="7" id="KW-0167">Capsid protein</keyword>
<dbReference type="OMA" id="FIMYLRL"/>
<dbReference type="GO" id="GO:0015031">
    <property type="term" value="P:protein transport"/>
    <property type="evidence" value="ECO:0007669"/>
    <property type="project" value="InterPro"/>
</dbReference>
<keyword evidence="2 6" id="KW-0812">Transmembrane</keyword>
<feature type="transmembrane region" description="Helical" evidence="6">
    <location>
        <begin position="180"/>
        <end position="199"/>
    </location>
</feature>
<evidence type="ECO:0000256" key="1">
    <source>
        <dbReference type="ARBA" id="ARBA00004141"/>
    </source>
</evidence>
<feature type="transmembrane region" description="Helical" evidence="6">
    <location>
        <begin position="252"/>
        <end position="280"/>
    </location>
</feature>
<dbReference type="EMBL" id="LODT01000018">
    <property type="protein sequence ID" value="KYR00033.1"/>
    <property type="molecule type" value="Genomic_DNA"/>
</dbReference>
<dbReference type="PANTHER" id="PTHR10687:SF2">
    <property type="entry name" value="SECRETORY CARRIER-ASSOCIATED MEMBRANE PROTEIN"/>
    <property type="match status" value="1"/>
</dbReference>
<feature type="compositionally biased region" description="Low complexity" evidence="5">
    <location>
        <begin position="17"/>
        <end position="30"/>
    </location>
</feature>
<dbReference type="Proteomes" id="UP000076078">
    <property type="component" value="Unassembled WGS sequence"/>
</dbReference>
<reference evidence="7 8" key="1">
    <citation type="submission" date="2015-12" db="EMBL/GenBank/DDBJ databases">
        <title>Dictyostelia acquired genes for synthesis and detection of signals that induce cell-type specialization by lateral gene transfer from prokaryotes.</title>
        <authorList>
            <person name="Gloeckner G."/>
            <person name="Schaap P."/>
        </authorList>
    </citation>
    <scope>NUCLEOTIDE SEQUENCE [LARGE SCALE GENOMIC DNA]</scope>
    <source>
        <strain evidence="7 8">TK</strain>
    </source>
</reference>
<dbReference type="AlphaFoldDB" id="A0A152A191"/>
<dbReference type="Pfam" id="PF04144">
    <property type="entry name" value="SCAMP"/>
    <property type="match status" value="1"/>
</dbReference>
<keyword evidence="4 6" id="KW-0472">Membrane</keyword>
<evidence type="ECO:0000313" key="7">
    <source>
        <dbReference type="EMBL" id="KYR00033.1"/>
    </source>
</evidence>
<evidence type="ECO:0000256" key="6">
    <source>
        <dbReference type="SAM" id="Phobius"/>
    </source>
</evidence>
<comment type="subcellular location">
    <subcellularLocation>
        <location evidence="1">Membrane</location>
        <topology evidence="1">Multi-pass membrane protein</topology>
    </subcellularLocation>
</comment>
<feature type="transmembrane region" description="Helical" evidence="6">
    <location>
        <begin position="211"/>
        <end position="232"/>
    </location>
</feature>
<proteinExistence type="predicted"/>
<dbReference type="InParanoid" id="A0A152A191"/>
<keyword evidence="7" id="KW-0946">Virion</keyword>
<evidence type="ECO:0000256" key="3">
    <source>
        <dbReference type="ARBA" id="ARBA00022989"/>
    </source>
</evidence>
<keyword evidence="3 6" id="KW-1133">Transmembrane helix</keyword>
<dbReference type="OrthoDB" id="242866at2759"/>
<evidence type="ECO:0000256" key="4">
    <source>
        <dbReference type="ARBA" id="ARBA00023136"/>
    </source>
</evidence>
<dbReference type="InterPro" id="IPR007273">
    <property type="entry name" value="SCAMP"/>
</dbReference>
<evidence type="ECO:0000313" key="8">
    <source>
        <dbReference type="Proteomes" id="UP000076078"/>
    </source>
</evidence>
<feature type="compositionally biased region" description="Polar residues" evidence="5">
    <location>
        <begin position="31"/>
        <end position="43"/>
    </location>
</feature>
<dbReference type="PANTHER" id="PTHR10687">
    <property type="entry name" value="SECRETORY CARRIER-ASSOCIATED MEMBRANE PROTEIN SCAMP"/>
    <property type="match status" value="1"/>
</dbReference>
<keyword evidence="8" id="KW-1185">Reference proteome</keyword>
<gene>
    <name evidence="7" type="ORF">DLAC_03531</name>
</gene>
<feature type="transmembrane region" description="Helical" evidence="6">
    <location>
        <begin position="148"/>
        <end position="174"/>
    </location>
</feature>
<evidence type="ECO:0000256" key="2">
    <source>
        <dbReference type="ARBA" id="ARBA00022692"/>
    </source>
</evidence>
<feature type="compositionally biased region" description="Polar residues" evidence="5">
    <location>
        <begin position="1"/>
        <end position="16"/>
    </location>
</feature>
<sequence length="304" mass="34841">MEGDSNIPNQVSSEFPVTQQTTVTQTTTTTNQPNMDTYSSSQDLYEKEQSLLRWEQDLKNREQNLSIQQQQQLNLNQGHSTGTVAAAGLAGTTAGMTAGSLSQSSANLDNRSRQIKEPNFPRSHPLIRFSIDEDIQNRAFRKNVKLGLFNYIFLSIGLIWNLAVGIGTITIGWVGNFFMSLFWMLIGLPFLYFMTRRLYRCSQEPLSSNKFYSFLLGYGALVVLDLWFFIGFKHSGMNGLLWLINLFHNDHNAVGAMCCISLFFWFFGFFLTAALFFRVLREFHTMRTRQEIQSNGFRSYLKSR</sequence>
<name>A0A152A191_TIELA</name>
<feature type="region of interest" description="Disordered" evidence="5">
    <location>
        <begin position="1"/>
        <end position="43"/>
    </location>
</feature>
<dbReference type="GO" id="GO:0055038">
    <property type="term" value="C:recycling endosome membrane"/>
    <property type="evidence" value="ECO:0007669"/>
    <property type="project" value="TreeGrafter"/>
</dbReference>
<evidence type="ECO:0000256" key="5">
    <source>
        <dbReference type="SAM" id="MobiDB-lite"/>
    </source>
</evidence>